<dbReference type="SUPFAM" id="SSF47240">
    <property type="entry name" value="Ferritin-like"/>
    <property type="match status" value="1"/>
</dbReference>
<dbReference type="Proteomes" id="UP000002705">
    <property type="component" value="Chromosome 1"/>
</dbReference>
<organism evidence="1 2">
    <name type="scientific">Burkholderia lata (strain ATCC 17760 / DSM 23089 / LMG 22485 / NCIMB 9086 / R18194 / 383)</name>
    <dbReference type="NCBI Taxonomy" id="482957"/>
    <lineage>
        <taxon>Bacteria</taxon>
        <taxon>Pseudomonadati</taxon>
        <taxon>Pseudomonadota</taxon>
        <taxon>Betaproteobacteria</taxon>
        <taxon>Burkholderiales</taxon>
        <taxon>Burkholderiaceae</taxon>
        <taxon>Burkholderia</taxon>
        <taxon>Burkholderia cepacia complex</taxon>
    </lineage>
</organism>
<dbReference type="EMBL" id="CP000151">
    <property type="protein sequence ID" value="ABB08588.1"/>
    <property type="molecule type" value="Genomic_DNA"/>
</dbReference>
<protein>
    <recommendedName>
        <fullName evidence="3">Ferritin-like domain-containing protein</fullName>
    </recommendedName>
</protein>
<dbReference type="InterPro" id="IPR009078">
    <property type="entry name" value="Ferritin-like_SF"/>
</dbReference>
<reference evidence="1" key="1">
    <citation type="submission" date="2009-01" db="EMBL/GenBank/DDBJ databases">
        <title>Complete sequence of chromosome 1 of Burkholderia sp. 383.</title>
        <authorList>
            <consortium name="US DOE Joint Genome Institute"/>
            <person name="Copeland A."/>
            <person name="Lucas S."/>
            <person name="Lapidus A."/>
            <person name="Barry K."/>
            <person name="Detter J.C."/>
            <person name="Glavina T."/>
            <person name="Hammon N."/>
            <person name="Israni S."/>
            <person name="Pitluck S."/>
            <person name="Chain P."/>
            <person name="Malfatti S."/>
            <person name="Shin M."/>
            <person name="Vergez L."/>
            <person name="Schmutz J."/>
            <person name="Larimer F."/>
            <person name="Land M."/>
            <person name="Kyrpides N."/>
            <person name="Lykidis A."/>
            <person name="Richardson P."/>
        </authorList>
    </citation>
    <scope>NUCLEOTIDE SEQUENCE</scope>
    <source>
        <strain evidence="1">383</strain>
    </source>
</reference>
<evidence type="ECO:0008006" key="3">
    <source>
        <dbReference type="Google" id="ProtNLM"/>
    </source>
</evidence>
<dbReference type="KEGG" id="bur:Bcep18194_A4994"/>
<evidence type="ECO:0000313" key="1">
    <source>
        <dbReference type="EMBL" id="ABB08588.1"/>
    </source>
</evidence>
<name>Q39G28_BURL3</name>
<evidence type="ECO:0000313" key="2">
    <source>
        <dbReference type="Proteomes" id="UP000002705"/>
    </source>
</evidence>
<sequence length="311" mass="36039">MDRMVFERIRSFRVQVCCDAGCNEQEIDRVPFFVERIEKNAGFKFCELRILDIRSSRIEISHIPGIEMFVPPRIEGSSVALVRTLADEKRMKIPDVFWRVLAKASDGAQYAKVDLMAANAVMMIDSIELKDKLTEHAFTENHGGRWVRLVAEERGGEHRKILISHAEDEERHGMLFLKLLRDLGHYAPDEMLGPPDYIDPYYMDLHEKWGGDLYRFMCFIHAAEVRTMFYVQHVLHITAAFNDPLMSRLNDTFSAIYNDEKFHIRYSAHLLGGMMDAGRDPDVLRAAFDEVHQQTANTIRTLIGNYNRKEI</sequence>
<gene>
    <name evidence="1" type="ordered locus">Bcep18194_A4994</name>
</gene>
<keyword evidence="2" id="KW-1185">Reference proteome</keyword>
<accession>Q39G28</accession>
<dbReference type="HOGENOM" id="CLU_893329_0_0_4"/>
<proteinExistence type="predicted"/>
<dbReference type="AlphaFoldDB" id="Q39G28"/>
<dbReference type="PATRIC" id="fig|482957.22.peg.1928"/>